<evidence type="ECO:0000313" key="5">
    <source>
        <dbReference type="EMBL" id="AWB28310.1"/>
    </source>
</evidence>
<feature type="transmembrane region" description="Helical" evidence="2">
    <location>
        <begin position="282"/>
        <end position="299"/>
    </location>
</feature>
<dbReference type="CDD" id="cd00761">
    <property type="entry name" value="Glyco_tranf_GTA_type"/>
    <property type="match status" value="1"/>
</dbReference>
<keyword evidence="2" id="KW-0472">Membrane</keyword>
<dbReference type="PANTHER" id="PTHR43685:SF2">
    <property type="entry name" value="GLYCOSYLTRANSFERASE 2-LIKE DOMAIN-CONTAINING PROTEIN"/>
    <property type="match status" value="1"/>
</dbReference>
<organism evidence="5 6">
    <name type="scientific">Halococcoides cellulosivorans</name>
    <dbReference type="NCBI Taxonomy" id="1679096"/>
    <lineage>
        <taxon>Archaea</taxon>
        <taxon>Methanobacteriati</taxon>
        <taxon>Methanobacteriota</taxon>
        <taxon>Stenosarchaea group</taxon>
        <taxon>Halobacteria</taxon>
        <taxon>Halobacteriales</taxon>
        <taxon>Haloarculaceae</taxon>
        <taxon>Halococcoides</taxon>
    </lineage>
</organism>
<keyword evidence="2" id="KW-0812">Transmembrane</keyword>
<proteinExistence type="predicted"/>
<keyword evidence="2" id="KW-1133">Transmembrane helix</keyword>
<dbReference type="GeneID" id="36513168"/>
<dbReference type="InterPro" id="IPR001173">
    <property type="entry name" value="Glyco_trans_2-like"/>
</dbReference>
<feature type="region of interest" description="Disordered" evidence="1">
    <location>
        <begin position="1"/>
        <end position="54"/>
    </location>
</feature>
<keyword evidence="5" id="KW-0808">Transferase</keyword>
<feature type="compositionally biased region" description="Low complexity" evidence="1">
    <location>
        <begin position="21"/>
        <end position="43"/>
    </location>
</feature>
<dbReference type="Gene3D" id="3.90.550.10">
    <property type="entry name" value="Spore Coat Polysaccharide Biosynthesis Protein SpsA, Chain A"/>
    <property type="match status" value="1"/>
</dbReference>
<dbReference type="Pfam" id="PF00535">
    <property type="entry name" value="Glycos_transf_2"/>
    <property type="match status" value="1"/>
</dbReference>
<feature type="compositionally biased region" description="Basic and acidic residues" evidence="1">
    <location>
        <begin position="44"/>
        <end position="54"/>
    </location>
</feature>
<dbReference type="InterPro" id="IPR029044">
    <property type="entry name" value="Nucleotide-diphossugar_trans"/>
</dbReference>
<dbReference type="AlphaFoldDB" id="A0A2R4X3D3"/>
<protein>
    <submittedName>
        <fullName evidence="5">Family 2 glycosyl transferase</fullName>
    </submittedName>
</protein>
<reference evidence="5 6" key="1">
    <citation type="submission" date="2018-04" db="EMBL/GenBank/DDBJ databases">
        <title>Halococcoides cellulosivorans gen. nov., sp. nov., an extremely halophilic cellulose-utilizing haloarchaeon from hypersaline lakes.</title>
        <authorList>
            <person name="Sorokin D.Y."/>
            <person name="Toshchakov S.V."/>
            <person name="Samarov N.I."/>
            <person name="Korzhenkov A."/>
            <person name="Kublanov I.V."/>
        </authorList>
    </citation>
    <scope>NUCLEOTIDE SEQUENCE [LARGE SCALE GENOMIC DNA]</scope>
    <source>
        <strain evidence="5 6">HArcel1</strain>
    </source>
</reference>
<dbReference type="SUPFAM" id="SSF53448">
    <property type="entry name" value="Nucleotide-diphospho-sugar transferases"/>
    <property type="match status" value="1"/>
</dbReference>
<dbReference type="InterPro" id="IPR050834">
    <property type="entry name" value="Glycosyltransf_2"/>
</dbReference>
<dbReference type="RefSeq" id="WP_108383758.1">
    <property type="nucleotide sequence ID" value="NZ_CP028858.1"/>
</dbReference>
<evidence type="ECO:0000256" key="1">
    <source>
        <dbReference type="SAM" id="MobiDB-lite"/>
    </source>
</evidence>
<accession>A0A2R4X3D3</accession>
<sequence>MTTPAGPSPRATPSDDRDVSDAAPDAASDRASGAGRVAASGPGRDARCADRDDSRSPDLSVVIVTYDEGERIATCLDAVLAATRDRDAEIVLVDSNSTDDTVERAAAFPIAIYRITDDRVTTPGAGRFVGTQVTRGDRVLFVDGDMAIRSDWLDRALAVLDTHPDVAGVDGQLNTPAASDSVEPVDSVRGVALYRRSALDRVGGFDPFLRSVEDIHLGFELRAAGYRCCRLPEVAAEHPERRGLSEPLRRWRRGYAVGPGQALRRSLFDPGLLAQHLARMRYRLALGVWAALGVATLAVPGATTLWILLSALALAGLAIARGPREAIQLLVSKGLGLVGVARGLAIDVRPRSEFPMRAVECVQSEDRDPIERRRVEE</sequence>
<dbReference type="EMBL" id="CP028858">
    <property type="protein sequence ID" value="AWB28310.1"/>
    <property type="molecule type" value="Genomic_DNA"/>
</dbReference>
<dbReference type="PANTHER" id="PTHR43685">
    <property type="entry name" value="GLYCOSYLTRANSFERASE"/>
    <property type="match status" value="1"/>
</dbReference>
<evidence type="ECO:0000259" key="4">
    <source>
        <dbReference type="Pfam" id="PF13632"/>
    </source>
</evidence>
<dbReference type="Pfam" id="PF13632">
    <property type="entry name" value="Glyco_trans_2_3"/>
    <property type="match status" value="1"/>
</dbReference>
<dbReference type="GO" id="GO:0016740">
    <property type="term" value="F:transferase activity"/>
    <property type="evidence" value="ECO:0007669"/>
    <property type="project" value="UniProtKB-KW"/>
</dbReference>
<gene>
    <name evidence="5" type="ORF">HARCEL1_11635</name>
</gene>
<name>A0A2R4X3D3_9EURY</name>
<dbReference type="Proteomes" id="UP000244727">
    <property type="component" value="Chromosome"/>
</dbReference>
<feature type="domain" description="Glycosyltransferase 2-like" evidence="4">
    <location>
        <begin position="184"/>
        <end position="314"/>
    </location>
</feature>
<evidence type="ECO:0000313" key="6">
    <source>
        <dbReference type="Proteomes" id="UP000244727"/>
    </source>
</evidence>
<evidence type="ECO:0000259" key="3">
    <source>
        <dbReference type="Pfam" id="PF00535"/>
    </source>
</evidence>
<evidence type="ECO:0000256" key="2">
    <source>
        <dbReference type="SAM" id="Phobius"/>
    </source>
</evidence>
<feature type="domain" description="Glycosyltransferase 2-like" evidence="3">
    <location>
        <begin position="60"/>
        <end position="167"/>
    </location>
</feature>
<keyword evidence="6" id="KW-1185">Reference proteome</keyword>
<dbReference type="KEGG" id="harc:HARCEL1_11635"/>